<dbReference type="Pfam" id="PF05493">
    <property type="entry name" value="ATP_synt_H"/>
    <property type="match status" value="1"/>
</dbReference>
<dbReference type="GO" id="GO:0012505">
    <property type="term" value="C:endomembrane system"/>
    <property type="evidence" value="ECO:0007669"/>
    <property type="project" value="UniProtKB-SubCell"/>
</dbReference>
<evidence type="ECO:0000256" key="8">
    <source>
        <dbReference type="ARBA" id="ARBA00023136"/>
    </source>
</evidence>
<evidence type="ECO:0000256" key="3">
    <source>
        <dbReference type="ARBA" id="ARBA00022448"/>
    </source>
</evidence>
<dbReference type="EMBL" id="UYRW01000088">
    <property type="protein sequence ID" value="VDK62895.1"/>
    <property type="molecule type" value="Genomic_DNA"/>
</dbReference>
<evidence type="ECO:0000313" key="10">
    <source>
        <dbReference type="EMBL" id="VDK62895.1"/>
    </source>
</evidence>
<name>A0A182DYR4_ONCOC</name>
<evidence type="ECO:0000256" key="7">
    <source>
        <dbReference type="ARBA" id="ARBA00023065"/>
    </source>
</evidence>
<keyword evidence="7" id="KW-0406">Ion transport</keyword>
<dbReference type="AlphaFoldDB" id="A0A182DYR4"/>
<dbReference type="Proteomes" id="UP000271087">
    <property type="component" value="Unassembled WGS sequence"/>
</dbReference>
<dbReference type="PANTHER" id="PTHR12263:SF0">
    <property type="entry name" value="V-TYPE PROTON ATPASE SUBUNIT"/>
    <property type="match status" value="1"/>
</dbReference>
<keyword evidence="5" id="KW-0375">Hydrogen ion transport</keyword>
<feature type="transmembrane region" description="Helical" evidence="9">
    <location>
        <begin position="37"/>
        <end position="59"/>
    </location>
</feature>
<protein>
    <submittedName>
        <fullName evidence="12">V-type proton ATPase subunit</fullName>
    </submittedName>
</protein>
<reference evidence="10 11" key="2">
    <citation type="submission" date="2018-08" db="EMBL/GenBank/DDBJ databases">
        <authorList>
            <person name="Laetsch R D."/>
            <person name="Stevens L."/>
            <person name="Kumar S."/>
            <person name="Blaxter L. M."/>
        </authorList>
    </citation>
    <scope>NUCLEOTIDE SEQUENCE [LARGE SCALE GENOMIC DNA]</scope>
</reference>
<dbReference type="OrthoDB" id="1508846at2759"/>
<evidence type="ECO:0000256" key="2">
    <source>
        <dbReference type="ARBA" id="ARBA00008328"/>
    </source>
</evidence>
<comment type="similarity">
    <text evidence="2">Belongs to the V-ATPase e1/e2 subunit family.</text>
</comment>
<dbReference type="STRING" id="42157.A0A182DYR4"/>
<dbReference type="InterPro" id="IPR008389">
    <property type="entry name" value="ATPase_V0-cplx_e1/e2_su"/>
</dbReference>
<evidence type="ECO:0000256" key="5">
    <source>
        <dbReference type="ARBA" id="ARBA00022781"/>
    </source>
</evidence>
<evidence type="ECO:0000256" key="9">
    <source>
        <dbReference type="SAM" id="Phobius"/>
    </source>
</evidence>
<accession>A0A182DYR4</accession>
<dbReference type="PANTHER" id="PTHR12263">
    <property type="entry name" value="VACUOLAR ATP SYNTHASE SUBUNIT H"/>
    <property type="match status" value="1"/>
</dbReference>
<evidence type="ECO:0000313" key="12">
    <source>
        <dbReference type="WBParaSite" id="nOo.2.0.1.t00816-RA"/>
    </source>
</evidence>
<feature type="transmembrane region" description="Helical" evidence="9">
    <location>
        <begin position="6"/>
        <end position="25"/>
    </location>
</feature>
<dbReference type="WBParaSite" id="nOo.2.0.1.t00816-RA">
    <property type="protein sequence ID" value="nOo.2.0.1.t00816-RA"/>
    <property type="gene ID" value="nOo.2.0.1.g00816"/>
</dbReference>
<keyword evidence="3" id="KW-0813">Transport</keyword>
<gene>
    <name evidence="10" type="ORF">NOO_LOCUS816</name>
</gene>
<organism evidence="12">
    <name type="scientific">Onchocerca ochengi</name>
    <name type="common">Filarial nematode worm</name>
    <dbReference type="NCBI Taxonomy" id="42157"/>
    <lineage>
        <taxon>Eukaryota</taxon>
        <taxon>Metazoa</taxon>
        <taxon>Ecdysozoa</taxon>
        <taxon>Nematoda</taxon>
        <taxon>Chromadorea</taxon>
        <taxon>Rhabditida</taxon>
        <taxon>Spirurina</taxon>
        <taxon>Spiruromorpha</taxon>
        <taxon>Filarioidea</taxon>
        <taxon>Onchocercidae</taxon>
        <taxon>Onchocerca</taxon>
    </lineage>
</organism>
<dbReference type="GO" id="GO:0046961">
    <property type="term" value="F:proton-transporting ATPase activity, rotational mechanism"/>
    <property type="evidence" value="ECO:0007669"/>
    <property type="project" value="InterPro"/>
</dbReference>
<evidence type="ECO:0000256" key="6">
    <source>
        <dbReference type="ARBA" id="ARBA00022989"/>
    </source>
</evidence>
<keyword evidence="8 9" id="KW-0472">Membrane</keyword>
<evidence type="ECO:0000256" key="1">
    <source>
        <dbReference type="ARBA" id="ARBA00004127"/>
    </source>
</evidence>
<comment type="subcellular location">
    <subcellularLocation>
        <location evidence="1">Endomembrane system</location>
        <topology evidence="1">Multi-pass membrane protein</topology>
    </subcellularLocation>
</comment>
<reference evidence="12" key="1">
    <citation type="submission" date="2016-06" db="UniProtKB">
        <authorList>
            <consortium name="WormBaseParasite"/>
        </authorList>
    </citation>
    <scope>IDENTIFICATION</scope>
</reference>
<keyword evidence="4 9" id="KW-0812">Transmembrane</keyword>
<sequence length="96" mass="10952">MGVFIPVFTVTAFWMIVGIGGPFIIPKGPNRGMLCMAFLFFRIIQTMVVLTACCCWLFWVLVYLHQLNPLIGPQLPVRTIRWISEKWGDANELIPP</sequence>
<dbReference type="GO" id="GO:0033179">
    <property type="term" value="C:proton-transporting V-type ATPase, V0 domain"/>
    <property type="evidence" value="ECO:0007669"/>
    <property type="project" value="InterPro"/>
</dbReference>
<dbReference type="GO" id="GO:0033181">
    <property type="term" value="C:plasma membrane proton-transporting V-type ATPase complex"/>
    <property type="evidence" value="ECO:0007669"/>
    <property type="project" value="TreeGrafter"/>
</dbReference>
<keyword evidence="6 9" id="KW-1133">Transmembrane helix</keyword>
<evidence type="ECO:0000256" key="4">
    <source>
        <dbReference type="ARBA" id="ARBA00022692"/>
    </source>
</evidence>
<proteinExistence type="inferred from homology"/>
<keyword evidence="11" id="KW-1185">Reference proteome</keyword>
<evidence type="ECO:0000313" key="11">
    <source>
        <dbReference type="Proteomes" id="UP000271087"/>
    </source>
</evidence>